<dbReference type="Proteomes" id="UP000466586">
    <property type="component" value="Unassembled WGS sequence"/>
</dbReference>
<dbReference type="Pfam" id="PF08808">
    <property type="entry name" value="RES"/>
    <property type="match status" value="1"/>
</dbReference>
<name>A0A7K1YAQ4_9SPHI</name>
<dbReference type="EMBL" id="WVHT01000005">
    <property type="protein sequence ID" value="MXV51665.1"/>
    <property type="molecule type" value="Genomic_DNA"/>
</dbReference>
<evidence type="ECO:0000313" key="3">
    <source>
        <dbReference type="Proteomes" id="UP000466586"/>
    </source>
</evidence>
<dbReference type="AlphaFoldDB" id="A0A7K1YAQ4"/>
<comment type="caution">
    <text evidence="2">The sequence shown here is derived from an EMBL/GenBank/DDBJ whole genome shotgun (WGS) entry which is preliminary data.</text>
</comment>
<dbReference type="RefSeq" id="WP_160844849.1">
    <property type="nucleotide sequence ID" value="NZ_WVHT01000005.1"/>
</dbReference>
<accession>A0A7K1YAQ4</accession>
<dbReference type="InterPro" id="IPR014914">
    <property type="entry name" value="RES_dom"/>
</dbReference>
<reference evidence="2 3" key="1">
    <citation type="submission" date="2019-11" db="EMBL/GenBank/DDBJ databases">
        <title>Pedobacter sp. HMF7647 Genome sequencing and assembly.</title>
        <authorList>
            <person name="Kang H."/>
            <person name="Kim H."/>
            <person name="Joh K."/>
        </authorList>
    </citation>
    <scope>NUCLEOTIDE SEQUENCE [LARGE SCALE GENOMIC DNA]</scope>
    <source>
        <strain evidence="2 3">HMF7647</strain>
    </source>
</reference>
<gene>
    <name evidence="2" type="ORF">GS399_11840</name>
</gene>
<dbReference type="SMART" id="SM00953">
    <property type="entry name" value="RES"/>
    <property type="match status" value="1"/>
</dbReference>
<protein>
    <submittedName>
        <fullName evidence="2">RES domain-containing protein</fullName>
    </submittedName>
</protein>
<organism evidence="2 3">
    <name type="scientific">Hufsiella arboris</name>
    <dbReference type="NCBI Taxonomy" id="2695275"/>
    <lineage>
        <taxon>Bacteria</taxon>
        <taxon>Pseudomonadati</taxon>
        <taxon>Bacteroidota</taxon>
        <taxon>Sphingobacteriia</taxon>
        <taxon>Sphingobacteriales</taxon>
        <taxon>Sphingobacteriaceae</taxon>
        <taxon>Hufsiella</taxon>
    </lineage>
</organism>
<evidence type="ECO:0000313" key="2">
    <source>
        <dbReference type="EMBL" id="MXV51665.1"/>
    </source>
</evidence>
<evidence type="ECO:0000259" key="1">
    <source>
        <dbReference type="SMART" id="SM00953"/>
    </source>
</evidence>
<proteinExistence type="predicted"/>
<sequence length="155" mass="17151">MLVYRISQTKYANSLIAPGIAARWNSAGQRIIYTGGSLALSCLEIVAHKSGASLQSGDFSVAIIELDQNIKIEEIIVESLIGLDEKWFQVINYPVTQALGDEWLKSGSSAILKVPSAIIDLEFNYLLNPNHQDFSKVKIVQVNKFTFDPRLKANP</sequence>
<keyword evidence="3" id="KW-1185">Reference proteome</keyword>
<feature type="domain" description="RES" evidence="1">
    <location>
        <begin position="12"/>
        <end position="141"/>
    </location>
</feature>